<dbReference type="EMBL" id="CM055114">
    <property type="protein sequence ID" value="KAJ7514291.1"/>
    <property type="molecule type" value="Genomic_DNA"/>
</dbReference>
<evidence type="ECO:0000313" key="1">
    <source>
        <dbReference type="EMBL" id="KAJ7514291.1"/>
    </source>
</evidence>
<sequence length="100" mass="11502">MLQILTAKKLLHFEDQKRRFSDHSPSLHHSPCLPPSLATSIAPHAVCLDNEETTILEQSRNPKPSYLNKVVWRLAKHPWAGPVCPALRQEPRDCFWLCPR</sequence>
<organism evidence="1 2">
    <name type="scientific">Diphasiastrum complanatum</name>
    <name type="common">Issler's clubmoss</name>
    <name type="synonym">Lycopodium complanatum</name>
    <dbReference type="NCBI Taxonomy" id="34168"/>
    <lineage>
        <taxon>Eukaryota</taxon>
        <taxon>Viridiplantae</taxon>
        <taxon>Streptophyta</taxon>
        <taxon>Embryophyta</taxon>
        <taxon>Tracheophyta</taxon>
        <taxon>Lycopodiopsida</taxon>
        <taxon>Lycopodiales</taxon>
        <taxon>Lycopodiaceae</taxon>
        <taxon>Lycopodioideae</taxon>
        <taxon>Diphasiastrum</taxon>
    </lineage>
</organism>
<comment type="caution">
    <text evidence="1">The sequence shown here is derived from an EMBL/GenBank/DDBJ whole genome shotgun (WGS) entry which is preliminary data.</text>
</comment>
<proteinExistence type="predicted"/>
<accession>A0ACC2AA12</accession>
<reference evidence="2" key="1">
    <citation type="journal article" date="2024" name="Proc. Natl. Acad. Sci. U.S.A.">
        <title>Extraordinary preservation of gene collinearity over three hundred million years revealed in homosporous lycophytes.</title>
        <authorList>
            <person name="Li C."/>
            <person name="Wickell D."/>
            <person name="Kuo L.Y."/>
            <person name="Chen X."/>
            <person name="Nie B."/>
            <person name="Liao X."/>
            <person name="Peng D."/>
            <person name="Ji J."/>
            <person name="Jenkins J."/>
            <person name="Williams M."/>
            <person name="Shu S."/>
            <person name="Plott C."/>
            <person name="Barry K."/>
            <person name="Rajasekar S."/>
            <person name="Grimwood J."/>
            <person name="Han X."/>
            <person name="Sun S."/>
            <person name="Hou Z."/>
            <person name="He W."/>
            <person name="Dai G."/>
            <person name="Sun C."/>
            <person name="Schmutz J."/>
            <person name="Leebens-Mack J.H."/>
            <person name="Li F.W."/>
            <person name="Wang L."/>
        </authorList>
    </citation>
    <scope>NUCLEOTIDE SEQUENCE [LARGE SCALE GENOMIC DNA]</scope>
    <source>
        <strain evidence="2">cv. PW_Plant_1</strain>
    </source>
</reference>
<name>A0ACC2AA12_DIPCM</name>
<keyword evidence="2" id="KW-1185">Reference proteome</keyword>
<protein>
    <submittedName>
        <fullName evidence="1">Uncharacterized protein</fullName>
    </submittedName>
</protein>
<gene>
    <name evidence="1" type="ORF">O6H91_23G037500</name>
</gene>
<dbReference type="Proteomes" id="UP001162992">
    <property type="component" value="Chromosome 23"/>
</dbReference>
<evidence type="ECO:0000313" key="2">
    <source>
        <dbReference type="Proteomes" id="UP001162992"/>
    </source>
</evidence>